<dbReference type="InterPro" id="IPR053310">
    <property type="entry name" value="Flavoredoxin-like"/>
</dbReference>
<dbReference type="PANTHER" id="PTHR43241">
    <property type="entry name" value="FLAVIN REDUCTASE DOMAIN PROTEIN"/>
    <property type="match status" value="1"/>
</dbReference>
<evidence type="ECO:0000313" key="3">
    <source>
        <dbReference type="Proteomes" id="UP000006558"/>
    </source>
</evidence>
<reference evidence="2 3" key="2">
    <citation type="journal article" date="2009" name="Proc. Natl. Acad. Sci. U.S.A.">
        <title>On the chimeric nature, thermophilic origin, and phylogenetic placement of the Thermotogales.</title>
        <authorList>
            <person name="Zhaxybayeva O."/>
            <person name="Swithers K.S."/>
            <person name="Lapierre P."/>
            <person name="Fournier G.P."/>
            <person name="Bickhart D.M."/>
            <person name="DeBoy R.T."/>
            <person name="Nelson K.E."/>
            <person name="Nesbo C.L."/>
            <person name="Doolittle W.F."/>
            <person name="Gogarten J.P."/>
            <person name="Noll K.M."/>
        </authorList>
    </citation>
    <scope>NUCLEOTIDE SEQUENCE [LARGE SCALE GENOMIC DNA]</scope>
    <source>
        <strain evidence="3">ATCC BAA-488 / DSM 13995 / JCM 10881 / RKU-1</strain>
    </source>
</reference>
<dbReference type="SUPFAM" id="SSF50475">
    <property type="entry name" value="FMN-binding split barrel"/>
    <property type="match status" value="1"/>
</dbReference>
<evidence type="ECO:0000313" key="2">
    <source>
        <dbReference type="EMBL" id="ABQ46383.1"/>
    </source>
</evidence>
<dbReference type="AlphaFoldDB" id="A5IJL0"/>
<gene>
    <name evidence="2" type="ordered locus">Tpet_0354</name>
</gene>
<dbReference type="Pfam" id="PF01613">
    <property type="entry name" value="Flavin_Reduct"/>
    <property type="match status" value="1"/>
</dbReference>
<dbReference type="GO" id="GO:0016646">
    <property type="term" value="F:oxidoreductase activity, acting on the CH-NH group of donors, NAD or NADP as acceptor"/>
    <property type="evidence" value="ECO:0007669"/>
    <property type="project" value="UniProtKB-ARBA"/>
</dbReference>
<dbReference type="Gene3D" id="2.30.110.10">
    <property type="entry name" value="Electron Transport, Fmn-binding Protein, Chain A"/>
    <property type="match status" value="1"/>
</dbReference>
<dbReference type="HOGENOM" id="CLU_102849_0_0_0"/>
<evidence type="ECO:0000259" key="1">
    <source>
        <dbReference type="Pfam" id="PF01613"/>
    </source>
</evidence>
<organism evidence="2 3">
    <name type="scientific">Thermotoga petrophila (strain ATCC BAA-488 / DSM 13995 / JCM 10881 / RKU-1)</name>
    <dbReference type="NCBI Taxonomy" id="390874"/>
    <lineage>
        <taxon>Bacteria</taxon>
        <taxon>Thermotogati</taxon>
        <taxon>Thermotogota</taxon>
        <taxon>Thermotogae</taxon>
        <taxon>Thermotogales</taxon>
        <taxon>Thermotogaceae</taxon>
        <taxon>Thermotoga</taxon>
    </lineage>
</organism>
<feature type="domain" description="Flavin reductase like" evidence="1">
    <location>
        <begin position="14"/>
        <end position="156"/>
    </location>
</feature>
<sequence length="159" mass="18659">MNVYESLLEDLREGRVILTSKAGNKVNGMTIGWGFFGIIWEEEYFISAMRPQRFTWRLVKESKRFTLNFLSEEYREALNYFGRVSGYQENKFEKGLLHLDELEGFTAPIKEAHTLIECSVTFASNVEPFVLPVEIIDKFYKDHGFHTLFFGKIEKVLQR</sequence>
<accession>A5IJL0</accession>
<dbReference type="STRING" id="390874.Tpet_0354"/>
<protein>
    <submittedName>
        <fullName evidence="2">Conserved protein/domain typically associated with flavoprotein oxygenase DIM6/NTAB family-like protein</fullName>
    </submittedName>
</protein>
<dbReference type="KEGG" id="tpt:Tpet_0354"/>
<dbReference type="InterPro" id="IPR002563">
    <property type="entry name" value="Flavin_Rdtase-like_dom"/>
</dbReference>
<dbReference type="RefSeq" id="WP_011943018.1">
    <property type="nucleotide sequence ID" value="NC_009486.1"/>
</dbReference>
<dbReference type="EMBL" id="CP000702">
    <property type="protein sequence ID" value="ABQ46383.1"/>
    <property type="molecule type" value="Genomic_DNA"/>
</dbReference>
<dbReference type="InterPro" id="IPR012349">
    <property type="entry name" value="Split_barrel_FMN-bd"/>
</dbReference>
<dbReference type="GO" id="GO:0010181">
    <property type="term" value="F:FMN binding"/>
    <property type="evidence" value="ECO:0007669"/>
    <property type="project" value="InterPro"/>
</dbReference>
<name>A5IJL0_THEP1</name>
<dbReference type="eggNOG" id="COG1853">
    <property type="taxonomic scope" value="Bacteria"/>
</dbReference>
<proteinExistence type="predicted"/>
<dbReference type="PANTHER" id="PTHR43241:SF1">
    <property type="entry name" value="FLAVIN REDUCTASE LIKE DOMAIN-CONTAINING PROTEIN"/>
    <property type="match status" value="1"/>
</dbReference>
<dbReference type="Proteomes" id="UP000006558">
    <property type="component" value="Chromosome"/>
</dbReference>
<reference evidence="3" key="1">
    <citation type="submission" date="2007-05" db="EMBL/GenBank/DDBJ databases">
        <title>Complete sequence of Thermotoga petrophila RKU-1.</title>
        <authorList>
            <consortium name="US DOE Joint Genome Institute"/>
            <person name="Copeland A."/>
            <person name="Lucas S."/>
            <person name="Lapidus A."/>
            <person name="Barry K."/>
            <person name="Glavina del Rio T."/>
            <person name="Dalin E."/>
            <person name="Tice H."/>
            <person name="Pitluck S."/>
            <person name="Sims D."/>
            <person name="Brettin T."/>
            <person name="Bruce D."/>
            <person name="Detter J.C."/>
            <person name="Han C."/>
            <person name="Tapia R."/>
            <person name="Schmutz J."/>
            <person name="Larimer F."/>
            <person name="Land M."/>
            <person name="Hauser L."/>
            <person name="Kyrpides N."/>
            <person name="Mikhailova N."/>
            <person name="Nelson K."/>
            <person name="Gogarten J.P."/>
            <person name="Noll K."/>
            <person name="Richardson P."/>
        </authorList>
    </citation>
    <scope>NUCLEOTIDE SEQUENCE [LARGE SCALE GENOMIC DNA]</scope>
    <source>
        <strain evidence="3">ATCC BAA-488 / DSM 13995 / JCM 10881 / RKU-1</strain>
    </source>
</reference>